<dbReference type="EMBL" id="CAJVPY010004165">
    <property type="protein sequence ID" value="CAG8611862.1"/>
    <property type="molecule type" value="Genomic_DNA"/>
</dbReference>
<evidence type="ECO:0000256" key="1">
    <source>
        <dbReference type="SAM" id="MobiDB-lite"/>
    </source>
</evidence>
<feature type="compositionally biased region" description="Polar residues" evidence="1">
    <location>
        <begin position="369"/>
        <end position="385"/>
    </location>
</feature>
<dbReference type="OrthoDB" id="2426998at2759"/>
<evidence type="ECO:0000313" key="4">
    <source>
        <dbReference type="Proteomes" id="UP000789405"/>
    </source>
</evidence>
<dbReference type="AlphaFoldDB" id="A0A9N9GJ04"/>
<sequence>MEENGFLPTLHFRSKNSLPELPDHTFSCSANRKSRPYSSDWQQISKNQHYGKYSTWNKNTIQNEEYTQEYERPAKRLSLSNSTASKWRQNVEDNGIGNSNLSDNNQKGPFQRSMNNILPQPGDRGSFKRSMAGSLFGMRSVEHLNPTPNEFNTLKNVQAETRRRSDLMVKIAGPIEFLPTDYKHNDIRTLTARSELAKFDDITLNNVMNRYRNSISSGSKPSEPPKNIEITKEEWVAMMRTLDLSEDYNQNTMKILQQWQDIKIKVPITVGKIIKLDSNKKVATIADYTGKIQAIIHENVLRVHGQKFQIDTILVLKNVSILRSIGNTYLNVTLTNLHLTSAPQQSNHLESTLPSVVSLTNRPIEEGIDSNSGNSGNQTSDSHLGNSDKNDMTINKESSEGSTSTQINESRMKIRPMSDEDQENNNFMLSNGEDSEDISWMLDGLEEVISVDY</sequence>
<dbReference type="GO" id="GO:0000725">
    <property type="term" value="P:recombinational repair"/>
    <property type="evidence" value="ECO:0007669"/>
    <property type="project" value="InterPro"/>
</dbReference>
<feature type="region of interest" description="Disordered" evidence="1">
    <location>
        <begin position="1"/>
        <end position="22"/>
    </location>
</feature>
<organism evidence="3 4">
    <name type="scientific">Dentiscutata erythropus</name>
    <dbReference type="NCBI Taxonomy" id="1348616"/>
    <lineage>
        <taxon>Eukaryota</taxon>
        <taxon>Fungi</taxon>
        <taxon>Fungi incertae sedis</taxon>
        <taxon>Mucoromycota</taxon>
        <taxon>Glomeromycotina</taxon>
        <taxon>Glomeromycetes</taxon>
        <taxon>Diversisporales</taxon>
        <taxon>Gigasporaceae</taxon>
        <taxon>Dentiscutata</taxon>
    </lineage>
</organism>
<feature type="compositionally biased region" description="Polar residues" evidence="1">
    <location>
        <begin position="392"/>
        <end position="409"/>
    </location>
</feature>
<comment type="caution">
    <text evidence="3">The sequence shown here is derived from an EMBL/GenBank/DDBJ whole genome shotgun (WGS) entry which is preliminary data.</text>
</comment>
<evidence type="ECO:0000259" key="2">
    <source>
        <dbReference type="Pfam" id="PF15072"/>
    </source>
</evidence>
<reference evidence="3" key="1">
    <citation type="submission" date="2021-06" db="EMBL/GenBank/DDBJ databases">
        <authorList>
            <person name="Kallberg Y."/>
            <person name="Tangrot J."/>
            <person name="Rosling A."/>
        </authorList>
    </citation>
    <scope>NUCLEOTIDE SEQUENCE</scope>
    <source>
        <strain evidence="3">MA453B</strain>
    </source>
</reference>
<feature type="region of interest" description="Disordered" evidence="1">
    <location>
        <begin position="364"/>
        <end position="433"/>
    </location>
</feature>
<protein>
    <submittedName>
        <fullName evidence="3">27578_t:CDS:1</fullName>
    </submittedName>
</protein>
<feature type="domain" description="Homologous recombination OB-fold protein OB-fold" evidence="2">
    <location>
        <begin position="265"/>
        <end position="337"/>
    </location>
</feature>
<name>A0A9N9GJ04_9GLOM</name>
<evidence type="ECO:0000313" key="3">
    <source>
        <dbReference type="EMBL" id="CAG8611862.1"/>
    </source>
</evidence>
<dbReference type="InterPro" id="IPR058570">
    <property type="entry name" value="HROB_OB"/>
</dbReference>
<gene>
    <name evidence="3" type="ORF">DERYTH_LOCUS8180</name>
</gene>
<proteinExistence type="predicted"/>
<dbReference type="Pfam" id="PF15072">
    <property type="entry name" value="HROB"/>
    <property type="match status" value="1"/>
</dbReference>
<keyword evidence="4" id="KW-1185">Reference proteome</keyword>
<accession>A0A9N9GJ04</accession>
<dbReference type="Proteomes" id="UP000789405">
    <property type="component" value="Unassembled WGS sequence"/>
</dbReference>